<gene>
    <name evidence="1" type="ORF">LCGC14_2755500</name>
</gene>
<accession>A0A0F9B934</accession>
<sequence>MAECERRVTWPNVIRTQPPAVVEIVLRLSEVEANILRAVLDKIGGSPSGPRGKMDDIRIALGDEGITGGGYTLEVRTTSFSGSYLRLEEGEDA</sequence>
<protein>
    <submittedName>
        <fullName evidence="1">Uncharacterized protein</fullName>
    </submittedName>
</protein>
<feature type="non-terminal residue" evidence="1">
    <location>
        <position position="1"/>
    </location>
</feature>
<organism evidence="1">
    <name type="scientific">marine sediment metagenome</name>
    <dbReference type="NCBI Taxonomy" id="412755"/>
    <lineage>
        <taxon>unclassified sequences</taxon>
        <taxon>metagenomes</taxon>
        <taxon>ecological metagenomes</taxon>
    </lineage>
</organism>
<dbReference type="EMBL" id="LAZR01050501">
    <property type="protein sequence ID" value="KKK87214.1"/>
    <property type="molecule type" value="Genomic_DNA"/>
</dbReference>
<evidence type="ECO:0000313" key="1">
    <source>
        <dbReference type="EMBL" id="KKK87214.1"/>
    </source>
</evidence>
<reference evidence="1" key="1">
    <citation type="journal article" date="2015" name="Nature">
        <title>Complex archaea that bridge the gap between prokaryotes and eukaryotes.</title>
        <authorList>
            <person name="Spang A."/>
            <person name="Saw J.H."/>
            <person name="Jorgensen S.L."/>
            <person name="Zaremba-Niedzwiedzka K."/>
            <person name="Martijn J."/>
            <person name="Lind A.E."/>
            <person name="van Eijk R."/>
            <person name="Schleper C."/>
            <person name="Guy L."/>
            <person name="Ettema T.J."/>
        </authorList>
    </citation>
    <scope>NUCLEOTIDE SEQUENCE</scope>
</reference>
<proteinExistence type="predicted"/>
<dbReference type="AlphaFoldDB" id="A0A0F9B934"/>
<name>A0A0F9B934_9ZZZZ</name>
<comment type="caution">
    <text evidence="1">The sequence shown here is derived from an EMBL/GenBank/DDBJ whole genome shotgun (WGS) entry which is preliminary data.</text>
</comment>